<accession>A0A928WXW8</accession>
<gene>
    <name evidence="2" type="ORF">IQ260_02095</name>
</gene>
<dbReference type="AlphaFoldDB" id="A0A928WXW8"/>
<sequence>MAADQVATVVEQLSQVKDSVMDRVSSAVQSARATHQTATPEALKHVQNKLIAYCRYTNLDVLTPDSLVEKVQTQLDENSLEYSAIAHLDLEAIKQVLDRRQGLKPAQQRALLDVFQSLSASPQPALQAPRRWAIRSGQSAQHLTETLATQVAYYLKHQDKSAFSPTQMARDLTQLTQATVGSFPKKLPQLESLFDKTVWQRELEKRRDLTTDEIQHILSEAEAAWQHSLQQVNSWAESAWADLQETLDAKSDELLETASQQVTEKLASAQQALENQVDAVKTDLQIQAEVARGQVAIAAWWLLISLLLSGASAGASGWLAVMY</sequence>
<dbReference type="RefSeq" id="WP_193990399.1">
    <property type="nucleotide sequence ID" value="NZ_JADEXP010000008.1"/>
</dbReference>
<keyword evidence="1" id="KW-0472">Membrane</keyword>
<organism evidence="2 3">
    <name type="scientific">Leptolyngbya cf. ectocarpi LEGE 11479</name>
    <dbReference type="NCBI Taxonomy" id="1828722"/>
    <lineage>
        <taxon>Bacteria</taxon>
        <taxon>Bacillati</taxon>
        <taxon>Cyanobacteriota</taxon>
        <taxon>Cyanophyceae</taxon>
        <taxon>Leptolyngbyales</taxon>
        <taxon>Leptolyngbyaceae</taxon>
        <taxon>Leptolyngbya group</taxon>
        <taxon>Leptolyngbya</taxon>
    </lineage>
</organism>
<keyword evidence="3" id="KW-1185">Reference proteome</keyword>
<evidence type="ECO:0000256" key="1">
    <source>
        <dbReference type="SAM" id="Phobius"/>
    </source>
</evidence>
<keyword evidence="1" id="KW-0812">Transmembrane</keyword>
<reference evidence="2" key="1">
    <citation type="submission" date="2020-10" db="EMBL/GenBank/DDBJ databases">
        <authorList>
            <person name="Castelo-Branco R."/>
            <person name="Eusebio N."/>
            <person name="Adriana R."/>
            <person name="Vieira A."/>
            <person name="Brugerolle De Fraissinette N."/>
            <person name="Rezende De Castro R."/>
            <person name="Schneider M.P."/>
            <person name="Vasconcelos V."/>
            <person name="Leao P.N."/>
        </authorList>
    </citation>
    <scope>NUCLEOTIDE SEQUENCE</scope>
    <source>
        <strain evidence="2">LEGE 11479</strain>
    </source>
</reference>
<evidence type="ECO:0000313" key="2">
    <source>
        <dbReference type="EMBL" id="MBE9065439.1"/>
    </source>
</evidence>
<dbReference type="EMBL" id="JADEXP010000008">
    <property type="protein sequence ID" value="MBE9065439.1"/>
    <property type="molecule type" value="Genomic_DNA"/>
</dbReference>
<comment type="caution">
    <text evidence="2">The sequence shown here is derived from an EMBL/GenBank/DDBJ whole genome shotgun (WGS) entry which is preliminary data.</text>
</comment>
<protein>
    <submittedName>
        <fullName evidence="2">Uncharacterized protein</fullName>
    </submittedName>
</protein>
<feature type="transmembrane region" description="Helical" evidence="1">
    <location>
        <begin position="298"/>
        <end position="321"/>
    </location>
</feature>
<name>A0A928WXW8_LEPEC</name>
<keyword evidence="1" id="KW-1133">Transmembrane helix</keyword>
<dbReference type="Proteomes" id="UP000615026">
    <property type="component" value="Unassembled WGS sequence"/>
</dbReference>
<evidence type="ECO:0000313" key="3">
    <source>
        <dbReference type="Proteomes" id="UP000615026"/>
    </source>
</evidence>
<proteinExistence type="predicted"/>